<dbReference type="InterPro" id="IPR029058">
    <property type="entry name" value="AB_hydrolase_fold"/>
</dbReference>
<keyword evidence="3" id="KW-0720">Serine protease</keyword>
<keyword evidence="2" id="KW-0378">Hydrolase</keyword>
<dbReference type="RefSeq" id="WP_162376772.1">
    <property type="nucleotide sequence ID" value="NZ_JBHTKN010000001.1"/>
</dbReference>
<dbReference type="Gene3D" id="2.120.10.30">
    <property type="entry name" value="TolB, C-terminal domain"/>
    <property type="match status" value="2"/>
</dbReference>
<feature type="chain" id="PRO_5045497368" evidence="5">
    <location>
        <begin position="26"/>
        <end position="722"/>
    </location>
</feature>
<keyword evidence="8" id="KW-1185">Reference proteome</keyword>
<evidence type="ECO:0000313" key="8">
    <source>
        <dbReference type="Proteomes" id="UP001597033"/>
    </source>
</evidence>
<accession>A0ABW3LTL7</accession>
<dbReference type="Pfam" id="PF00326">
    <property type="entry name" value="Peptidase_S9"/>
    <property type="match status" value="1"/>
</dbReference>
<dbReference type="Pfam" id="PF07676">
    <property type="entry name" value="PD40"/>
    <property type="match status" value="3"/>
</dbReference>
<feature type="region of interest" description="Disordered" evidence="4">
    <location>
        <begin position="291"/>
        <end position="316"/>
    </location>
</feature>
<evidence type="ECO:0000256" key="1">
    <source>
        <dbReference type="ARBA" id="ARBA00022729"/>
    </source>
</evidence>
<dbReference type="PANTHER" id="PTHR42776:SF13">
    <property type="entry name" value="DIPEPTIDYL-PEPTIDASE 5"/>
    <property type="match status" value="1"/>
</dbReference>
<evidence type="ECO:0000256" key="2">
    <source>
        <dbReference type="ARBA" id="ARBA00022801"/>
    </source>
</evidence>
<protein>
    <submittedName>
        <fullName evidence="7">Prolyl oligopeptidase family serine peptidase</fullName>
    </submittedName>
</protein>
<name>A0ABW3LTL7_9GAMM</name>
<organism evidence="7 8">
    <name type="scientific">Pseudoxanthomonas kaohsiungensis</name>
    <dbReference type="NCBI Taxonomy" id="283923"/>
    <lineage>
        <taxon>Bacteria</taxon>
        <taxon>Pseudomonadati</taxon>
        <taxon>Pseudomonadota</taxon>
        <taxon>Gammaproteobacteria</taxon>
        <taxon>Lysobacterales</taxon>
        <taxon>Lysobacteraceae</taxon>
        <taxon>Pseudoxanthomonas</taxon>
    </lineage>
</organism>
<keyword evidence="3" id="KW-0645">Protease</keyword>
<dbReference type="Gene3D" id="3.40.50.1820">
    <property type="entry name" value="alpha/beta hydrolase"/>
    <property type="match status" value="1"/>
</dbReference>
<evidence type="ECO:0000313" key="7">
    <source>
        <dbReference type="EMBL" id="MFD1041128.1"/>
    </source>
</evidence>
<gene>
    <name evidence="7" type="ORF">ACFQ2N_02025</name>
</gene>
<dbReference type="SUPFAM" id="SSF82171">
    <property type="entry name" value="DPP6 N-terminal domain-like"/>
    <property type="match status" value="1"/>
</dbReference>
<dbReference type="PANTHER" id="PTHR42776">
    <property type="entry name" value="SERINE PEPTIDASE S9 FAMILY MEMBER"/>
    <property type="match status" value="1"/>
</dbReference>
<comment type="caution">
    <text evidence="7">The sequence shown here is derived from an EMBL/GenBank/DDBJ whole genome shotgun (WGS) entry which is preliminary data.</text>
</comment>
<feature type="signal peptide" evidence="5">
    <location>
        <begin position="1"/>
        <end position="25"/>
    </location>
</feature>
<dbReference type="EMBL" id="JBHTKN010000001">
    <property type="protein sequence ID" value="MFD1041128.1"/>
    <property type="molecule type" value="Genomic_DNA"/>
</dbReference>
<reference evidence="8" key="1">
    <citation type="journal article" date="2019" name="Int. J. Syst. Evol. Microbiol.">
        <title>The Global Catalogue of Microorganisms (GCM) 10K type strain sequencing project: providing services to taxonomists for standard genome sequencing and annotation.</title>
        <authorList>
            <consortium name="The Broad Institute Genomics Platform"/>
            <consortium name="The Broad Institute Genome Sequencing Center for Infectious Disease"/>
            <person name="Wu L."/>
            <person name="Ma J."/>
        </authorList>
    </citation>
    <scope>NUCLEOTIDE SEQUENCE [LARGE SCALE GENOMIC DNA]</scope>
    <source>
        <strain evidence="8">CCUG 55854</strain>
    </source>
</reference>
<feature type="domain" description="Peptidase S9 prolyl oligopeptidase catalytic" evidence="6">
    <location>
        <begin position="507"/>
        <end position="721"/>
    </location>
</feature>
<evidence type="ECO:0000256" key="5">
    <source>
        <dbReference type="SAM" id="SignalP"/>
    </source>
</evidence>
<dbReference type="InterPro" id="IPR001375">
    <property type="entry name" value="Peptidase_S9_cat"/>
</dbReference>
<keyword evidence="1 5" id="KW-0732">Signal</keyword>
<proteinExistence type="predicted"/>
<dbReference type="Proteomes" id="UP001597033">
    <property type="component" value="Unassembled WGS sequence"/>
</dbReference>
<dbReference type="InterPro" id="IPR011659">
    <property type="entry name" value="WD40"/>
</dbReference>
<evidence type="ECO:0000256" key="3">
    <source>
        <dbReference type="ARBA" id="ARBA00022825"/>
    </source>
</evidence>
<evidence type="ECO:0000256" key="4">
    <source>
        <dbReference type="SAM" id="MobiDB-lite"/>
    </source>
</evidence>
<sequence>MKPAFKSIAPILPLALAAALGAVHAAPAEAARGFDVRDLQKLDRVSSPVLSPDGSLLVFAKREMLGGSGQDLGKASTSLWIRDLRTRDLAPPKRLSPVGWNVNSPAFSADGQWLYFLSAQSGSQQVYVMPATGGAPRQATHLPLDVGSFKVAPDGRRLAVSMEVFPDCGADLDCTVKRLDRRKASQSSGVVYDQLFVRHWDTWEDGRHNRLFVTTPSTGKNAQGVFLVDSSTGSPGPGNVPSKPFGGNDEYTWSPDGESIVFAMRRADRKEAWSTDFDLYEYRVGQPLKSLTFDDRTGPKAASPGPQGQNRAWDTGPVFSADGRTLYYRAMKRPGFEADRFALMARDMATGATREIAPGWDRSADGITLSADGRTIYTTAQDMGQHPLFAVDIATGKVEKVVGDGSISAFGIAGDTLVFTRNTLASGDQLFATSLSDTGALRAITPAAGEVLQDVAFGDYQQFSFAGWNGETVHGYVVKPWNYEAGKTYPVAFLIHGGPQGSFGDGWSYRWNPQTYAGQGYAVVMIDFHGSTGYGQAFTDSISGDWGGKPLVDLQKGWAAAQAQFPFLDGDRACALGASYGGYMINWIAGNWFDDKGNAPFKCLVNHDGVFDTRSMGYVTEELWFTEWENRGTPFDQPGNYEKFNPVNHVAKWKVPMLVVQGEKDYRVPVDQGLSTFTALQRKGIESKLLYFPDENHWVLKPANSALWHDTVNAWLKQHIGQ</sequence>
<dbReference type="InterPro" id="IPR011042">
    <property type="entry name" value="6-blade_b-propeller_TolB-like"/>
</dbReference>
<evidence type="ECO:0000259" key="6">
    <source>
        <dbReference type="Pfam" id="PF00326"/>
    </source>
</evidence>
<dbReference type="SUPFAM" id="SSF53474">
    <property type="entry name" value="alpha/beta-Hydrolases"/>
    <property type="match status" value="1"/>
</dbReference>